<reference evidence="2 3" key="1">
    <citation type="submission" date="2018-10" db="EMBL/GenBank/DDBJ databases">
        <authorList>
            <person name="Ekblom R."/>
            <person name="Jareborg N."/>
        </authorList>
    </citation>
    <scope>NUCLEOTIDE SEQUENCE [LARGE SCALE GENOMIC DNA]</scope>
    <source>
        <tissue evidence="2">Muscle</tissue>
    </source>
</reference>
<feature type="non-terminal residue" evidence="2">
    <location>
        <position position="1"/>
    </location>
</feature>
<evidence type="ECO:0000313" key="2">
    <source>
        <dbReference type="EMBL" id="VCW98109.1"/>
    </source>
</evidence>
<name>A0A9X9LWX2_GULGU</name>
<protein>
    <submittedName>
        <fullName evidence="2">Uncharacterized protein</fullName>
    </submittedName>
</protein>
<keyword evidence="1" id="KW-0472">Membrane</keyword>
<gene>
    <name evidence="2" type="ORF">BN2614_LOCUS5</name>
</gene>
<dbReference type="AlphaFoldDB" id="A0A9X9LWX2"/>
<sequence length="47" mass="5832">FLVFWFCFDLVWSVLYFQFFFFFFFFPFLPFLSCHSPSQMPPSTLLI</sequence>
<keyword evidence="1" id="KW-1133">Transmembrane helix</keyword>
<evidence type="ECO:0000313" key="3">
    <source>
        <dbReference type="Proteomes" id="UP000269945"/>
    </source>
</evidence>
<keyword evidence="1" id="KW-0812">Transmembrane</keyword>
<organism evidence="2 3">
    <name type="scientific">Gulo gulo</name>
    <name type="common">Wolverine</name>
    <name type="synonym">Gluton</name>
    <dbReference type="NCBI Taxonomy" id="48420"/>
    <lineage>
        <taxon>Eukaryota</taxon>
        <taxon>Metazoa</taxon>
        <taxon>Chordata</taxon>
        <taxon>Craniata</taxon>
        <taxon>Vertebrata</taxon>
        <taxon>Euteleostomi</taxon>
        <taxon>Mammalia</taxon>
        <taxon>Eutheria</taxon>
        <taxon>Laurasiatheria</taxon>
        <taxon>Carnivora</taxon>
        <taxon>Caniformia</taxon>
        <taxon>Musteloidea</taxon>
        <taxon>Mustelidae</taxon>
        <taxon>Guloninae</taxon>
        <taxon>Gulo</taxon>
    </lineage>
</organism>
<dbReference type="Proteomes" id="UP000269945">
    <property type="component" value="Unassembled WGS sequence"/>
</dbReference>
<accession>A0A9X9LWX2</accession>
<proteinExistence type="predicted"/>
<dbReference type="EMBL" id="CYRY02024345">
    <property type="protein sequence ID" value="VCW98109.1"/>
    <property type="molecule type" value="Genomic_DNA"/>
</dbReference>
<evidence type="ECO:0000256" key="1">
    <source>
        <dbReference type="SAM" id="Phobius"/>
    </source>
</evidence>
<comment type="caution">
    <text evidence="2">The sequence shown here is derived from an EMBL/GenBank/DDBJ whole genome shotgun (WGS) entry which is preliminary data.</text>
</comment>
<feature type="transmembrane region" description="Helical" evidence="1">
    <location>
        <begin position="12"/>
        <end position="32"/>
    </location>
</feature>
<keyword evidence="3" id="KW-1185">Reference proteome</keyword>